<sequence>MSDPFCMSAFRARGFICNFCSYSTARRFDPLAALSSAFEKVVHEDRIFNMLFFILFAIAAAQRLVRMRPEACAVGAMSVLNAVRAYPMESDRRPTVADSFV</sequence>
<reference evidence="1 2" key="1">
    <citation type="submission" date="2021-02" db="EMBL/GenBank/DDBJ databases">
        <title>FDA dAtabase for Regulatory Grade micrObial Sequences (FDA-ARGOS): Supporting development and validation of Infectious Disease Dx tests.</title>
        <authorList>
            <person name="Minogue T."/>
            <person name="Wolcott M."/>
            <person name="Wasieloski L."/>
            <person name="Aguilar W."/>
            <person name="Moore D."/>
            <person name="Jaissle J."/>
            <person name="Tallon L."/>
            <person name="Sadzewicz L."/>
            <person name="Zhao X."/>
            <person name="Boylan J."/>
            <person name="Ott S."/>
            <person name="Bowen H."/>
            <person name="Vavikolanu K."/>
            <person name="Mehta A."/>
            <person name="Aluvathingal J."/>
            <person name="Nadendla S."/>
            <person name="Yan Y."/>
            <person name="Sichtig H."/>
        </authorList>
    </citation>
    <scope>NUCLEOTIDE SEQUENCE [LARGE SCALE GENOMIC DNA]</scope>
    <source>
        <strain evidence="1 2">FDAARGOS_1272</strain>
    </source>
</reference>
<dbReference type="GeneID" id="93129055"/>
<gene>
    <name evidence="1" type="ORF">I6K02_21870</name>
</gene>
<name>A0A892ICW0_9BURK</name>
<evidence type="ECO:0000313" key="2">
    <source>
        <dbReference type="Proteomes" id="UP000625568"/>
    </source>
</evidence>
<keyword evidence="2" id="KW-1185">Reference proteome</keyword>
<dbReference type="Proteomes" id="UP000625568">
    <property type="component" value="Chromosome 2"/>
</dbReference>
<dbReference type="RefSeq" id="WP_123806740.1">
    <property type="nucleotide sequence ID" value="NZ_CABVPR010000001.1"/>
</dbReference>
<accession>A0A892ICW0</accession>
<dbReference type="EMBL" id="CP069483">
    <property type="protein sequence ID" value="QRO79211.1"/>
    <property type="molecule type" value="Genomic_DNA"/>
</dbReference>
<dbReference type="AlphaFoldDB" id="A0A892ICW0"/>
<protein>
    <submittedName>
        <fullName evidence="1">Uncharacterized protein</fullName>
    </submittedName>
</protein>
<evidence type="ECO:0000313" key="1">
    <source>
        <dbReference type="EMBL" id="QRO79211.1"/>
    </source>
</evidence>
<organism evidence="1 2">
    <name type="scientific">Burkholderia dolosa</name>
    <dbReference type="NCBI Taxonomy" id="152500"/>
    <lineage>
        <taxon>Bacteria</taxon>
        <taxon>Pseudomonadati</taxon>
        <taxon>Pseudomonadota</taxon>
        <taxon>Betaproteobacteria</taxon>
        <taxon>Burkholderiales</taxon>
        <taxon>Burkholderiaceae</taxon>
        <taxon>Burkholderia</taxon>
        <taxon>Burkholderia cepacia complex</taxon>
    </lineage>
</organism>
<proteinExistence type="predicted"/>